<dbReference type="HOGENOM" id="CLU_1350738_0_0_1"/>
<name>J3NC05_ORYBR</name>
<protein>
    <submittedName>
        <fullName evidence="2">Uncharacterized protein</fullName>
    </submittedName>
</protein>
<dbReference type="AlphaFoldDB" id="J3NC05"/>
<dbReference type="Gramene" id="OB12G15130.1">
    <property type="protein sequence ID" value="OB12G15130.1"/>
    <property type="gene ID" value="OB12G15130"/>
</dbReference>
<dbReference type="eggNOG" id="ENOG502R4KY">
    <property type="taxonomic scope" value="Eukaryota"/>
</dbReference>
<dbReference type="EnsemblPlants" id="OB12G15130.1">
    <property type="protein sequence ID" value="OB12G15130.1"/>
    <property type="gene ID" value="OB12G15130"/>
</dbReference>
<feature type="region of interest" description="Disordered" evidence="1">
    <location>
        <begin position="44"/>
        <end position="64"/>
    </location>
</feature>
<feature type="compositionally biased region" description="Acidic residues" evidence="1">
    <location>
        <begin position="129"/>
        <end position="144"/>
    </location>
</feature>
<keyword evidence="3" id="KW-1185">Reference proteome</keyword>
<evidence type="ECO:0000313" key="3">
    <source>
        <dbReference type="Proteomes" id="UP000006038"/>
    </source>
</evidence>
<reference evidence="2" key="2">
    <citation type="submission" date="2013-04" db="UniProtKB">
        <authorList>
            <consortium name="EnsemblPlants"/>
        </authorList>
    </citation>
    <scope>IDENTIFICATION</scope>
</reference>
<organism evidence="2">
    <name type="scientific">Oryza brachyantha</name>
    <name type="common">malo sina</name>
    <dbReference type="NCBI Taxonomy" id="4533"/>
    <lineage>
        <taxon>Eukaryota</taxon>
        <taxon>Viridiplantae</taxon>
        <taxon>Streptophyta</taxon>
        <taxon>Embryophyta</taxon>
        <taxon>Tracheophyta</taxon>
        <taxon>Spermatophyta</taxon>
        <taxon>Magnoliopsida</taxon>
        <taxon>Liliopsida</taxon>
        <taxon>Poales</taxon>
        <taxon>Poaceae</taxon>
        <taxon>BOP clade</taxon>
        <taxon>Oryzoideae</taxon>
        <taxon>Oryzeae</taxon>
        <taxon>Oryzinae</taxon>
        <taxon>Oryza</taxon>
    </lineage>
</organism>
<evidence type="ECO:0000313" key="2">
    <source>
        <dbReference type="EnsemblPlants" id="OB12G15130.1"/>
    </source>
</evidence>
<proteinExistence type="predicted"/>
<accession>J3NC05</accession>
<reference evidence="2" key="1">
    <citation type="journal article" date="2013" name="Nat. Commun.">
        <title>Whole-genome sequencing of Oryza brachyantha reveals mechanisms underlying Oryza genome evolution.</title>
        <authorList>
            <person name="Chen J."/>
            <person name="Huang Q."/>
            <person name="Gao D."/>
            <person name="Wang J."/>
            <person name="Lang Y."/>
            <person name="Liu T."/>
            <person name="Li B."/>
            <person name="Bai Z."/>
            <person name="Luis Goicoechea J."/>
            <person name="Liang C."/>
            <person name="Chen C."/>
            <person name="Zhang W."/>
            <person name="Sun S."/>
            <person name="Liao Y."/>
            <person name="Zhang X."/>
            <person name="Yang L."/>
            <person name="Song C."/>
            <person name="Wang M."/>
            <person name="Shi J."/>
            <person name="Liu G."/>
            <person name="Liu J."/>
            <person name="Zhou H."/>
            <person name="Zhou W."/>
            <person name="Yu Q."/>
            <person name="An N."/>
            <person name="Chen Y."/>
            <person name="Cai Q."/>
            <person name="Wang B."/>
            <person name="Liu B."/>
            <person name="Min J."/>
            <person name="Huang Y."/>
            <person name="Wu H."/>
            <person name="Li Z."/>
            <person name="Zhang Y."/>
            <person name="Yin Y."/>
            <person name="Song W."/>
            <person name="Jiang J."/>
            <person name="Jackson S.A."/>
            <person name="Wing R.A."/>
            <person name="Wang J."/>
            <person name="Chen M."/>
        </authorList>
    </citation>
    <scope>NUCLEOTIDE SEQUENCE [LARGE SCALE GENOMIC DNA]</scope>
    <source>
        <strain evidence="2">cv. IRGC 101232</strain>
    </source>
</reference>
<sequence length="203" mass="20758">MVGADEVHDDADVGEVDEPEGLVEGEAGEDVARRVVAEGGVAGAAEEEVEDGGHGEAVQRRPLHGLVLRRRRAERVLDLDEHVGEGVGEGHVAEGQEHVEGLLPGDIDGGAGEGAADVAVGGPLGGAEAEADEGVAEGGGDGDDGQPRDVVEAGELREEELEEAEHHHVRAPGGAAVAGAVPLPVEAVHPLHRSACMPYIDRH</sequence>
<feature type="compositionally biased region" description="Acidic residues" evidence="1">
    <location>
        <begin position="7"/>
        <end position="29"/>
    </location>
</feature>
<evidence type="ECO:0000256" key="1">
    <source>
        <dbReference type="SAM" id="MobiDB-lite"/>
    </source>
</evidence>
<feature type="region of interest" description="Disordered" evidence="1">
    <location>
        <begin position="1"/>
        <end position="31"/>
    </location>
</feature>
<feature type="region of interest" description="Disordered" evidence="1">
    <location>
        <begin position="101"/>
        <end position="150"/>
    </location>
</feature>
<dbReference type="Proteomes" id="UP000006038">
    <property type="component" value="Chromosome 12"/>
</dbReference>